<gene>
    <name evidence="1" type="ORF">AAT19DRAFT_12694</name>
</gene>
<dbReference type="EMBL" id="LCTV02000002">
    <property type="protein sequence ID" value="PRQ77276.1"/>
    <property type="molecule type" value="Genomic_DNA"/>
</dbReference>
<dbReference type="Proteomes" id="UP000239560">
    <property type="component" value="Unassembled WGS sequence"/>
</dbReference>
<proteinExistence type="predicted"/>
<reference evidence="1 2" key="1">
    <citation type="journal article" date="2018" name="Elife">
        <title>Functional genomics of lipid metabolism in the oleaginous yeast Rhodosporidium toruloides.</title>
        <authorList>
            <person name="Coradetti S.T."/>
            <person name="Pinel D."/>
            <person name="Geiselman G."/>
            <person name="Ito M."/>
            <person name="Mondo S."/>
            <person name="Reilly M.C."/>
            <person name="Cheng Y.F."/>
            <person name="Bauer S."/>
            <person name="Grigoriev I."/>
            <person name="Gladden J.M."/>
            <person name="Simmons B.A."/>
            <person name="Brem R."/>
            <person name="Arkin A.P."/>
            <person name="Skerker J.M."/>
        </authorList>
    </citation>
    <scope>NUCLEOTIDE SEQUENCE [LARGE SCALE GENOMIC DNA]</scope>
    <source>
        <strain evidence="1 2">NBRC 0880</strain>
    </source>
</reference>
<comment type="caution">
    <text evidence="1">The sequence shown here is derived from an EMBL/GenBank/DDBJ whole genome shotgun (WGS) entry which is preliminary data.</text>
</comment>
<evidence type="ECO:0000313" key="2">
    <source>
        <dbReference type="Proteomes" id="UP000239560"/>
    </source>
</evidence>
<protein>
    <submittedName>
        <fullName evidence="1">Uncharacterized protein</fullName>
    </submittedName>
</protein>
<organism evidence="1 2">
    <name type="scientific">Rhodotorula toruloides</name>
    <name type="common">Yeast</name>
    <name type="synonym">Rhodosporidium toruloides</name>
    <dbReference type="NCBI Taxonomy" id="5286"/>
    <lineage>
        <taxon>Eukaryota</taxon>
        <taxon>Fungi</taxon>
        <taxon>Dikarya</taxon>
        <taxon>Basidiomycota</taxon>
        <taxon>Pucciniomycotina</taxon>
        <taxon>Microbotryomycetes</taxon>
        <taxon>Sporidiobolales</taxon>
        <taxon>Sporidiobolaceae</taxon>
        <taxon>Rhodotorula</taxon>
    </lineage>
</organism>
<accession>A0A2T0AGZ8</accession>
<sequence length="102" mass="11686">MLARHPSSSLVRLLVVLRLRHSNHLARLLSSRSLRAPSRRSASLGRRRTTRTSPFEAYARLRALATTPSFLPPCRCSRHQRFARLLLLLYCLQNVKTTSTSF</sequence>
<dbReference type="AlphaFoldDB" id="A0A2T0AGZ8"/>
<name>A0A2T0AGZ8_RHOTO</name>
<evidence type="ECO:0000313" key="1">
    <source>
        <dbReference type="EMBL" id="PRQ77276.1"/>
    </source>
</evidence>